<dbReference type="InterPro" id="IPR002938">
    <property type="entry name" value="FAD-bd"/>
</dbReference>
<evidence type="ECO:0000256" key="3">
    <source>
        <dbReference type="ARBA" id="ARBA00022827"/>
    </source>
</evidence>
<evidence type="ECO:0000313" key="8">
    <source>
        <dbReference type="EMBL" id="KPI41779.1"/>
    </source>
</evidence>
<reference evidence="8 9" key="1">
    <citation type="submission" date="2015-06" db="EMBL/GenBank/DDBJ databases">
        <title>Draft genome of the ant-associated black yeast Phialophora attae CBS 131958.</title>
        <authorList>
            <person name="Moreno L.F."/>
            <person name="Stielow B.J."/>
            <person name="de Hoog S."/>
            <person name="Vicente V.A."/>
            <person name="Weiss V.A."/>
            <person name="de Vries M."/>
            <person name="Cruz L.M."/>
            <person name="Souza E.M."/>
        </authorList>
    </citation>
    <scope>NUCLEOTIDE SEQUENCE [LARGE SCALE GENOMIC DNA]</scope>
    <source>
        <strain evidence="8 9">CBS 131958</strain>
    </source>
</reference>
<keyword evidence="4" id="KW-0560">Oxidoreductase</keyword>
<feature type="domain" description="FAD-binding" evidence="7">
    <location>
        <begin position="32"/>
        <end position="397"/>
    </location>
</feature>
<gene>
    <name evidence="8" type="ORF">AB675_9175</name>
</gene>
<dbReference type="AlphaFoldDB" id="A0A0N0NNU3"/>
<keyword evidence="5" id="KW-0503">Monooxygenase</keyword>
<dbReference type="Proteomes" id="UP000038010">
    <property type="component" value="Unassembled WGS sequence"/>
</dbReference>
<evidence type="ECO:0000313" key="9">
    <source>
        <dbReference type="Proteomes" id="UP000038010"/>
    </source>
</evidence>
<evidence type="ECO:0000256" key="5">
    <source>
        <dbReference type="ARBA" id="ARBA00023033"/>
    </source>
</evidence>
<comment type="similarity">
    <text evidence="1">Belongs to the paxM FAD-dependent monooxygenase family.</text>
</comment>
<evidence type="ECO:0000256" key="2">
    <source>
        <dbReference type="ARBA" id="ARBA00022630"/>
    </source>
</evidence>
<dbReference type="PRINTS" id="PR00420">
    <property type="entry name" value="RNGMNOXGNASE"/>
</dbReference>
<dbReference type="Gene3D" id="3.50.50.60">
    <property type="entry name" value="FAD/NAD(P)-binding domain"/>
    <property type="match status" value="1"/>
</dbReference>
<feature type="compositionally biased region" description="Polar residues" evidence="6">
    <location>
        <begin position="1"/>
        <end position="16"/>
    </location>
</feature>
<dbReference type="InterPro" id="IPR050493">
    <property type="entry name" value="FAD-dep_Monooxygenase_BioMet"/>
</dbReference>
<dbReference type="STRING" id="1664694.A0A0N0NNU3"/>
<comment type="caution">
    <text evidence="8">The sequence shown here is derived from an EMBL/GenBank/DDBJ whole genome shotgun (WGS) entry which is preliminary data.</text>
</comment>
<evidence type="ECO:0000256" key="6">
    <source>
        <dbReference type="SAM" id="MobiDB-lite"/>
    </source>
</evidence>
<sequence>MGSISAESLNEASTAPTPHDGVAKPASFDDRILVVGAGIGGLSAAIALSRAGFKSVTVLEARDDLNEFGASIGIWPFAAKVLQSYGLEALMSEYVTTSDMTEIRNGYNNESLGYLAQNVADVNRIRYGAPSWGIHRVDYQRVLAEGARRQGCDIIFNQKVTRVNDDPLTVWCRHGGEKNAPDTPYRADLVVAADGLNSAVRSSVVSDAKFNPSPEISFRCSVPKDRMRDHPLLSPLLENDNPKFWVMEGKYVLTWPLPPQRDFDVVVNISDPSAAMPPEDGSWGTRVDKETMISQLGEMSPLIRALLDSVSQVVQWRTVEVLPIKTCRSPSGRIVLLGDAFHGMFPHNACGGSSAIEDGAVLAECAAWAARSNRSHLDATQAYEDLRTPRVRRMQERSRAGVGFLSAAGDAWERRNGALAAQRIANDIDIRRTVEERRADRPKPDMDAPWPSTEYLQWLNGYDAVLETRRYLAGVA</sequence>
<keyword evidence="2" id="KW-0285">Flavoprotein</keyword>
<accession>A0A0N0NNU3</accession>
<keyword evidence="3" id="KW-0274">FAD</keyword>
<dbReference type="GO" id="GO:0004497">
    <property type="term" value="F:monooxygenase activity"/>
    <property type="evidence" value="ECO:0007669"/>
    <property type="project" value="UniProtKB-KW"/>
</dbReference>
<dbReference type="VEuPathDB" id="FungiDB:AB675_9175"/>
<dbReference type="PANTHER" id="PTHR13789:SF309">
    <property type="entry name" value="PUTATIVE (AFU_ORTHOLOGUE AFUA_6G14510)-RELATED"/>
    <property type="match status" value="1"/>
</dbReference>
<protein>
    <submittedName>
        <fullName evidence="8">3-hydroxybenzoate 6-hydroxylase 1</fullName>
    </submittedName>
</protein>
<evidence type="ECO:0000256" key="4">
    <source>
        <dbReference type="ARBA" id="ARBA00023002"/>
    </source>
</evidence>
<organism evidence="8 9">
    <name type="scientific">Cyphellophora attinorum</name>
    <dbReference type="NCBI Taxonomy" id="1664694"/>
    <lineage>
        <taxon>Eukaryota</taxon>
        <taxon>Fungi</taxon>
        <taxon>Dikarya</taxon>
        <taxon>Ascomycota</taxon>
        <taxon>Pezizomycotina</taxon>
        <taxon>Eurotiomycetes</taxon>
        <taxon>Chaetothyriomycetidae</taxon>
        <taxon>Chaetothyriales</taxon>
        <taxon>Cyphellophoraceae</taxon>
        <taxon>Cyphellophora</taxon>
    </lineage>
</organism>
<dbReference type="GeneID" id="28741566"/>
<keyword evidence="9" id="KW-1185">Reference proteome</keyword>
<name>A0A0N0NNU3_9EURO</name>
<feature type="region of interest" description="Disordered" evidence="6">
    <location>
        <begin position="1"/>
        <end position="23"/>
    </location>
</feature>
<dbReference type="SUPFAM" id="SSF51905">
    <property type="entry name" value="FAD/NAD(P)-binding domain"/>
    <property type="match status" value="1"/>
</dbReference>
<evidence type="ECO:0000256" key="1">
    <source>
        <dbReference type="ARBA" id="ARBA00007992"/>
    </source>
</evidence>
<dbReference type="Pfam" id="PF01494">
    <property type="entry name" value="FAD_binding_3"/>
    <property type="match status" value="1"/>
</dbReference>
<evidence type="ECO:0000259" key="7">
    <source>
        <dbReference type="Pfam" id="PF01494"/>
    </source>
</evidence>
<dbReference type="InterPro" id="IPR036188">
    <property type="entry name" value="FAD/NAD-bd_sf"/>
</dbReference>
<dbReference type="RefSeq" id="XP_018001742.1">
    <property type="nucleotide sequence ID" value="XM_018149686.1"/>
</dbReference>
<dbReference type="GO" id="GO:0071949">
    <property type="term" value="F:FAD binding"/>
    <property type="evidence" value="ECO:0007669"/>
    <property type="project" value="InterPro"/>
</dbReference>
<dbReference type="OrthoDB" id="16820at2759"/>
<proteinExistence type="inferred from homology"/>
<dbReference type="PANTHER" id="PTHR13789">
    <property type="entry name" value="MONOOXYGENASE"/>
    <property type="match status" value="1"/>
</dbReference>
<dbReference type="EMBL" id="LFJN01000009">
    <property type="protein sequence ID" value="KPI41779.1"/>
    <property type="molecule type" value="Genomic_DNA"/>
</dbReference>